<feature type="domain" description="XdhC- CoxI" evidence="1">
    <location>
        <begin position="13"/>
        <end position="78"/>
    </location>
</feature>
<dbReference type="EMBL" id="SXDP01000003">
    <property type="protein sequence ID" value="NEZ46742.1"/>
    <property type="molecule type" value="Genomic_DNA"/>
</dbReference>
<gene>
    <name evidence="3" type="ORF">FDF74_05865</name>
</gene>
<evidence type="ECO:0000313" key="4">
    <source>
        <dbReference type="Proteomes" id="UP000473885"/>
    </source>
</evidence>
<protein>
    <recommendedName>
        <fullName evidence="5">XdhC family protein</fullName>
    </recommendedName>
</protein>
<dbReference type="RefSeq" id="WP_163248964.1">
    <property type="nucleotide sequence ID" value="NZ_SXDP01000003.1"/>
</dbReference>
<organism evidence="3 4">
    <name type="scientific">Clostridium niameyense</name>
    <dbReference type="NCBI Taxonomy" id="1622073"/>
    <lineage>
        <taxon>Bacteria</taxon>
        <taxon>Bacillati</taxon>
        <taxon>Bacillota</taxon>
        <taxon>Clostridia</taxon>
        <taxon>Eubacteriales</taxon>
        <taxon>Clostridiaceae</taxon>
        <taxon>Clostridium</taxon>
    </lineage>
</organism>
<dbReference type="SUPFAM" id="SSF51735">
    <property type="entry name" value="NAD(P)-binding Rossmann-fold domains"/>
    <property type="match status" value="1"/>
</dbReference>
<reference evidence="3 4" key="1">
    <citation type="submission" date="2019-04" db="EMBL/GenBank/DDBJ databases">
        <title>Genome sequencing of Clostridium botulinum Groups I-IV and Clostridium butyricum.</title>
        <authorList>
            <person name="Brunt J."/>
            <person name="Van Vliet A.H.M."/>
            <person name="Stringer S.C."/>
            <person name="Carter A.T."/>
            <person name="Peck M.W."/>
        </authorList>
    </citation>
    <scope>NUCLEOTIDE SEQUENCE [LARGE SCALE GENOMIC DNA]</scope>
    <source>
        <strain evidence="3 4">IFR 18/094</strain>
    </source>
</reference>
<accession>A0A6M0R913</accession>
<feature type="domain" description="XdhC Rossmann" evidence="2">
    <location>
        <begin position="112"/>
        <end position="258"/>
    </location>
</feature>
<dbReference type="AlphaFoldDB" id="A0A6M0R913"/>
<proteinExistence type="predicted"/>
<evidence type="ECO:0008006" key="5">
    <source>
        <dbReference type="Google" id="ProtNLM"/>
    </source>
</evidence>
<dbReference type="InterPro" id="IPR036291">
    <property type="entry name" value="NAD(P)-bd_dom_sf"/>
</dbReference>
<dbReference type="PANTHER" id="PTHR30388">
    <property type="entry name" value="ALDEHYDE OXIDOREDUCTASE MOLYBDENUM COFACTOR ASSEMBLY PROTEIN"/>
    <property type="match status" value="1"/>
</dbReference>
<name>A0A6M0R913_9CLOT</name>
<dbReference type="InterPro" id="IPR003777">
    <property type="entry name" value="XdhC_CoxI"/>
</dbReference>
<dbReference type="InterPro" id="IPR027051">
    <property type="entry name" value="XdhC_Rossmann_dom"/>
</dbReference>
<dbReference type="Gene3D" id="3.40.50.720">
    <property type="entry name" value="NAD(P)-binding Rossmann-like Domain"/>
    <property type="match status" value="1"/>
</dbReference>
<evidence type="ECO:0000313" key="3">
    <source>
        <dbReference type="EMBL" id="NEZ46742.1"/>
    </source>
</evidence>
<dbReference type="PANTHER" id="PTHR30388:SF6">
    <property type="entry name" value="XANTHINE DEHYDROGENASE SUBUNIT A-RELATED"/>
    <property type="match status" value="1"/>
</dbReference>
<dbReference type="Pfam" id="PF13478">
    <property type="entry name" value="XdhC_C"/>
    <property type="match status" value="1"/>
</dbReference>
<comment type="caution">
    <text evidence="3">The sequence shown here is derived from an EMBL/GenBank/DDBJ whole genome shotgun (WGS) entry which is preliminary data.</text>
</comment>
<dbReference type="Proteomes" id="UP000473885">
    <property type="component" value="Unassembled WGS sequence"/>
</dbReference>
<dbReference type="Pfam" id="PF02625">
    <property type="entry name" value="XdhC_CoxI"/>
    <property type="match status" value="1"/>
</dbReference>
<dbReference type="InterPro" id="IPR052698">
    <property type="entry name" value="MoCofactor_Util/Proc"/>
</dbReference>
<evidence type="ECO:0000259" key="1">
    <source>
        <dbReference type="Pfam" id="PF02625"/>
    </source>
</evidence>
<evidence type="ECO:0000259" key="2">
    <source>
        <dbReference type="Pfam" id="PF13478"/>
    </source>
</evidence>
<keyword evidence="4" id="KW-1185">Reference proteome</keyword>
<sequence>MIDVYEEIYKVKEKGQEVVVVTVIQRKGHGPANVGKKLLVYPNGEKKGTVGGGELEHLAIEKAKAVMRTKKHCMQSYDFTGKVNAKDVINTDMICGGLVTLYFEYIPVSERVYILGAGHVGKCLADVLARLDYKTTVIDDKEEIAEEVNKNHEVLVGDYEEEIKKLDIKEGSYIVITGYTHEVDYKILKSVYEKECKPKYIGMLASKVKGNFMIDKLKNELNKELNKELDLSILHAPIGLDIGGDKPEEIAISILAEIQAIRYDKKGNKHMTQKWTEK</sequence>